<feature type="signal peptide" evidence="1">
    <location>
        <begin position="1"/>
        <end position="21"/>
    </location>
</feature>
<dbReference type="InterPro" id="IPR016088">
    <property type="entry name" value="Chalcone_isomerase_3-sand"/>
</dbReference>
<dbReference type="InterPro" id="IPR016087">
    <property type="entry name" value="Chalcone_isomerase"/>
</dbReference>
<dbReference type="Proteomes" id="UP000610456">
    <property type="component" value="Unassembled WGS sequence"/>
</dbReference>
<dbReference type="EMBL" id="BMXB01000004">
    <property type="protein sequence ID" value="GHA35100.1"/>
    <property type="molecule type" value="Genomic_DNA"/>
</dbReference>
<comment type="caution">
    <text evidence="3">The sequence shown here is derived from an EMBL/GenBank/DDBJ whole genome shotgun (WGS) entry which is preliminary data.</text>
</comment>
<evidence type="ECO:0000256" key="1">
    <source>
        <dbReference type="SAM" id="SignalP"/>
    </source>
</evidence>
<name>A0A918SD88_9FLAO</name>
<keyword evidence="1" id="KW-0732">Signal</keyword>
<accession>A0A918SD88</accession>
<dbReference type="GO" id="GO:0016872">
    <property type="term" value="F:intramolecular lyase activity"/>
    <property type="evidence" value="ECO:0007669"/>
    <property type="project" value="InterPro"/>
</dbReference>
<reference evidence="3" key="1">
    <citation type="journal article" date="2014" name="Int. J. Syst. Evol. Microbiol.">
        <title>Complete genome sequence of Corynebacterium casei LMG S-19264T (=DSM 44701T), isolated from a smear-ripened cheese.</title>
        <authorList>
            <consortium name="US DOE Joint Genome Institute (JGI-PGF)"/>
            <person name="Walter F."/>
            <person name="Albersmeier A."/>
            <person name="Kalinowski J."/>
            <person name="Ruckert C."/>
        </authorList>
    </citation>
    <scope>NUCLEOTIDE SEQUENCE</scope>
    <source>
        <strain evidence="3">KCTC 12719</strain>
    </source>
</reference>
<dbReference type="SUPFAM" id="SSF54626">
    <property type="entry name" value="Chalcone isomerase"/>
    <property type="match status" value="1"/>
</dbReference>
<evidence type="ECO:0000313" key="4">
    <source>
        <dbReference type="Proteomes" id="UP000610456"/>
    </source>
</evidence>
<reference evidence="3" key="2">
    <citation type="submission" date="2020-09" db="EMBL/GenBank/DDBJ databases">
        <authorList>
            <person name="Sun Q."/>
            <person name="Kim S."/>
        </authorList>
    </citation>
    <scope>NUCLEOTIDE SEQUENCE</scope>
    <source>
        <strain evidence="3">KCTC 12719</strain>
    </source>
</reference>
<evidence type="ECO:0000259" key="2">
    <source>
        <dbReference type="Pfam" id="PF16036"/>
    </source>
</evidence>
<feature type="chain" id="PRO_5037134127" evidence="1">
    <location>
        <begin position="22"/>
        <end position="187"/>
    </location>
</feature>
<evidence type="ECO:0000313" key="3">
    <source>
        <dbReference type="EMBL" id="GHA35100.1"/>
    </source>
</evidence>
<sequence length="187" mass="20555">MKNLFLLFSAVFFVAVSTAQTKVGGITMPNTETYKNHKLVLNGSGVREKMWIDLYAAGLYLNQKNGDAASILNSDEPMAIKLHIVSKLISSDKMVDAVTEGFENSTKGNTAPIQKEINQILGYFKEDIKKNDVFDLVYLPSEGGVVAYKNGEEKGVIKGMEFKKGLFGIWLSNRPADDGLRGDLLGK</sequence>
<dbReference type="RefSeq" id="WP_189604181.1">
    <property type="nucleotide sequence ID" value="NZ_BMXB01000004.1"/>
</dbReference>
<organism evidence="3 4">
    <name type="scientific">Salinimicrobium marinum</name>
    <dbReference type="NCBI Taxonomy" id="680283"/>
    <lineage>
        <taxon>Bacteria</taxon>
        <taxon>Pseudomonadati</taxon>
        <taxon>Bacteroidota</taxon>
        <taxon>Flavobacteriia</taxon>
        <taxon>Flavobacteriales</taxon>
        <taxon>Flavobacteriaceae</taxon>
        <taxon>Salinimicrobium</taxon>
    </lineage>
</organism>
<protein>
    <submittedName>
        <fullName evidence="3">Chalcone isomerase</fullName>
    </submittedName>
</protein>
<dbReference type="InterPro" id="IPR036298">
    <property type="entry name" value="Chalcone_isomerase_sf"/>
</dbReference>
<keyword evidence="3" id="KW-0413">Isomerase</keyword>
<dbReference type="Pfam" id="PF16036">
    <property type="entry name" value="Chalcone_3"/>
    <property type="match status" value="1"/>
</dbReference>
<dbReference type="AlphaFoldDB" id="A0A918SD88"/>
<feature type="domain" description="Chalcone isomerase" evidence="2">
    <location>
        <begin position="21"/>
        <end position="186"/>
    </location>
</feature>
<dbReference type="Gene3D" id="3.50.70.10">
    <property type="match status" value="1"/>
</dbReference>
<keyword evidence="4" id="KW-1185">Reference proteome</keyword>
<gene>
    <name evidence="3" type="ORF">GCM10007103_15810</name>
</gene>
<proteinExistence type="predicted"/>